<organism evidence="2 3">
    <name type="scientific">Enterococcus alishanensis</name>
    <dbReference type="NCBI Taxonomy" id="1303817"/>
    <lineage>
        <taxon>Bacteria</taxon>
        <taxon>Bacillati</taxon>
        <taxon>Bacillota</taxon>
        <taxon>Bacilli</taxon>
        <taxon>Lactobacillales</taxon>
        <taxon>Enterococcaceae</taxon>
        <taxon>Enterococcus</taxon>
    </lineage>
</organism>
<reference evidence="2 3" key="1">
    <citation type="submission" date="2021-06" db="EMBL/GenBank/DDBJ databases">
        <title>Enterococcus alishanensis sp. nov., a novel lactic acid bacterium isolated from fresh coffee beans.</title>
        <authorList>
            <person name="Chen Y.-S."/>
        </authorList>
    </citation>
    <scope>NUCLEOTIDE SEQUENCE [LARGE SCALE GENOMIC DNA]</scope>
    <source>
        <strain evidence="2 3">ALS3</strain>
    </source>
</reference>
<evidence type="ECO:0000259" key="1">
    <source>
        <dbReference type="Pfam" id="PF09860"/>
    </source>
</evidence>
<gene>
    <name evidence="2" type="ORF">KUA55_01980</name>
</gene>
<dbReference type="Proteomes" id="UP000774130">
    <property type="component" value="Unassembled WGS sequence"/>
</dbReference>
<comment type="caution">
    <text evidence="2">The sequence shown here is derived from an EMBL/GenBank/DDBJ whole genome shotgun (WGS) entry which is preliminary data.</text>
</comment>
<dbReference type="InterPro" id="IPR018656">
    <property type="entry name" value="DUF2087"/>
</dbReference>
<evidence type="ECO:0000313" key="3">
    <source>
        <dbReference type="Proteomes" id="UP000774130"/>
    </source>
</evidence>
<dbReference type="RefSeq" id="WP_218324495.1">
    <property type="nucleotide sequence ID" value="NZ_JAHUZB010000001.1"/>
</dbReference>
<proteinExistence type="predicted"/>
<name>A0ABS6T955_9ENTE</name>
<keyword evidence="3" id="KW-1185">Reference proteome</keyword>
<accession>A0ABS6T955</accession>
<sequence length="244" mass="28532">MDITNLSLEAIKQGWHLADNKYHCNYCDAVFAEEEIFQIGEKFFSAEQAVIQHLIKNHAGKTNPLIHLDSKYNTLTDKQKDLLTAFASGKKDAEIAELFKVSPSTIRHQKFTFRQKAKQAKLYLATFENVFQKDDYLPIPLKATDVDDRFAITEEEYTALIKKYFDFSKGVQLKQLPKGQKKIIAILNRVIEEIPTETMLTEKELNQYLTEIYFDYVTLRRYLIDYGFLSRTTDGKKYWRESNK</sequence>
<evidence type="ECO:0000313" key="2">
    <source>
        <dbReference type="EMBL" id="MBV7389433.1"/>
    </source>
</evidence>
<dbReference type="EMBL" id="JAHUZB010000001">
    <property type="protein sequence ID" value="MBV7389433.1"/>
    <property type="molecule type" value="Genomic_DNA"/>
</dbReference>
<feature type="domain" description="DUF2087" evidence="1">
    <location>
        <begin position="172"/>
        <end position="240"/>
    </location>
</feature>
<dbReference type="Pfam" id="PF09860">
    <property type="entry name" value="DUF2087"/>
    <property type="match status" value="1"/>
</dbReference>
<protein>
    <submittedName>
        <fullName evidence="2">DUF2087 domain-containing protein</fullName>
    </submittedName>
</protein>